<evidence type="ECO:0000256" key="1">
    <source>
        <dbReference type="SAM" id="MobiDB-lite"/>
    </source>
</evidence>
<proteinExistence type="predicted"/>
<feature type="compositionally biased region" description="Low complexity" evidence="1">
    <location>
        <begin position="49"/>
        <end position="61"/>
    </location>
</feature>
<evidence type="ECO:0000313" key="3">
    <source>
        <dbReference type="Proteomes" id="UP001498398"/>
    </source>
</evidence>
<accession>A0ABR1JJV1</accession>
<dbReference type="Proteomes" id="UP001498398">
    <property type="component" value="Unassembled WGS sequence"/>
</dbReference>
<organism evidence="2 3">
    <name type="scientific">Marasmiellus scandens</name>
    <dbReference type="NCBI Taxonomy" id="2682957"/>
    <lineage>
        <taxon>Eukaryota</taxon>
        <taxon>Fungi</taxon>
        <taxon>Dikarya</taxon>
        <taxon>Basidiomycota</taxon>
        <taxon>Agaricomycotina</taxon>
        <taxon>Agaricomycetes</taxon>
        <taxon>Agaricomycetidae</taxon>
        <taxon>Agaricales</taxon>
        <taxon>Marasmiineae</taxon>
        <taxon>Omphalotaceae</taxon>
        <taxon>Marasmiellus</taxon>
    </lineage>
</organism>
<feature type="region of interest" description="Disordered" evidence="1">
    <location>
        <begin position="196"/>
        <end position="230"/>
    </location>
</feature>
<keyword evidence="3" id="KW-1185">Reference proteome</keyword>
<sequence length="262" mass="28938">MSSAMNSSVSMQESRASGNVYIPIHKRGGSRSSMEILSPGGVTDNGMPSSLSSTSSLSSLSPRSATFGGAVVSDGESLGSPSRSAPIYTISELFTISRSPLVSLSPKKREEIRNSVPEIYMNRKQRQARAVKETQSTYNQFNSRSNVVGRNVDAAEYQSSLPFSRSLRKHAQWQEQKDQHVSTSPRSAVFTQLQNVAQPKSRSVPPKPLPLSNQTSSQRRVRRTVERRRSPKAIVDEMSWRTVTRGIRQRTWSAQGIVVPSQ</sequence>
<evidence type="ECO:0000313" key="2">
    <source>
        <dbReference type="EMBL" id="KAK7462849.1"/>
    </source>
</evidence>
<protein>
    <submittedName>
        <fullName evidence="2">Uncharacterized protein</fullName>
    </submittedName>
</protein>
<reference evidence="2 3" key="1">
    <citation type="submission" date="2024-01" db="EMBL/GenBank/DDBJ databases">
        <title>A draft genome for the cacao thread blight pathogen Marasmiellus scandens.</title>
        <authorList>
            <person name="Baruah I.K."/>
            <person name="Leung J."/>
            <person name="Bukari Y."/>
            <person name="Amoako-Attah I."/>
            <person name="Meinhardt L.W."/>
            <person name="Bailey B.A."/>
            <person name="Cohen S.P."/>
        </authorList>
    </citation>
    <scope>NUCLEOTIDE SEQUENCE [LARGE SCALE GENOMIC DNA]</scope>
    <source>
        <strain evidence="2 3">GH-19</strain>
    </source>
</reference>
<name>A0ABR1JJV1_9AGAR</name>
<feature type="region of interest" description="Disordered" evidence="1">
    <location>
        <begin position="31"/>
        <end position="65"/>
    </location>
</feature>
<comment type="caution">
    <text evidence="2">The sequence shown here is derived from an EMBL/GenBank/DDBJ whole genome shotgun (WGS) entry which is preliminary data.</text>
</comment>
<dbReference type="EMBL" id="JBANRG010000010">
    <property type="protein sequence ID" value="KAK7462849.1"/>
    <property type="molecule type" value="Genomic_DNA"/>
</dbReference>
<gene>
    <name evidence="2" type="ORF">VKT23_007425</name>
</gene>